<dbReference type="GO" id="GO:0019432">
    <property type="term" value="P:triglyceride biosynthetic process"/>
    <property type="evidence" value="ECO:0007669"/>
    <property type="project" value="TreeGrafter"/>
</dbReference>
<evidence type="ECO:0000256" key="7">
    <source>
        <dbReference type="ARBA" id="ARBA00048109"/>
    </source>
</evidence>
<evidence type="ECO:0000256" key="6">
    <source>
        <dbReference type="ARBA" id="ARBA00047604"/>
    </source>
</evidence>
<evidence type="ECO:0000313" key="12">
    <source>
        <dbReference type="Proteomes" id="UP000789706"/>
    </source>
</evidence>
<comment type="pathway">
    <text evidence="2">Lipid metabolism.</text>
</comment>
<protein>
    <submittedName>
        <fullName evidence="11">5457_t:CDS:1</fullName>
    </submittedName>
</protein>
<keyword evidence="3" id="KW-0808">Transferase</keyword>
<gene>
    <name evidence="11" type="ORF">DEBURN_LOCUS3808</name>
</gene>
<organism evidence="11 12">
    <name type="scientific">Diversispora eburnea</name>
    <dbReference type="NCBI Taxonomy" id="1213867"/>
    <lineage>
        <taxon>Eukaryota</taxon>
        <taxon>Fungi</taxon>
        <taxon>Fungi incertae sedis</taxon>
        <taxon>Mucoromycota</taxon>
        <taxon>Glomeromycotina</taxon>
        <taxon>Glomeromycetes</taxon>
        <taxon>Diversisporales</taxon>
        <taxon>Diversisporaceae</taxon>
        <taxon>Diversispora</taxon>
    </lineage>
</organism>
<reference evidence="11" key="1">
    <citation type="submission" date="2021-06" db="EMBL/GenBank/DDBJ databases">
        <authorList>
            <person name="Kallberg Y."/>
            <person name="Tangrot J."/>
            <person name="Rosling A."/>
        </authorList>
    </citation>
    <scope>NUCLEOTIDE SEQUENCE</scope>
    <source>
        <strain evidence="11">AZ414A</strain>
    </source>
</reference>
<accession>A0A9N8WGK9</accession>
<dbReference type="PANTHER" id="PTHR31650">
    <property type="entry name" value="O-ACYLTRANSFERASE (WSD1-LIKE) FAMILY PROTEIN"/>
    <property type="match status" value="1"/>
</dbReference>
<dbReference type="Pfam" id="PF06974">
    <property type="entry name" value="WS_DGAT_C"/>
    <property type="match status" value="1"/>
</dbReference>
<dbReference type="PANTHER" id="PTHR31650:SF1">
    <property type="entry name" value="WAX ESTER SYNTHASE_DIACYLGLYCEROL ACYLTRANSFERASE 4-RELATED"/>
    <property type="match status" value="1"/>
</dbReference>
<dbReference type="Proteomes" id="UP000789706">
    <property type="component" value="Unassembled WGS sequence"/>
</dbReference>
<comment type="pathway">
    <text evidence="1">Glycerolipid metabolism; triacylglycerol biosynthesis.</text>
</comment>
<comment type="caution">
    <text evidence="11">The sequence shown here is derived from an EMBL/GenBank/DDBJ whole genome shotgun (WGS) entry which is preliminary data.</text>
</comment>
<dbReference type="Pfam" id="PF03007">
    <property type="entry name" value="WS_DGAT_cat"/>
    <property type="match status" value="1"/>
</dbReference>
<dbReference type="InterPro" id="IPR004255">
    <property type="entry name" value="O-acyltransferase_WSD1_N"/>
</dbReference>
<feature type="transmembrane region" description="Helical" evidence="8">
    <location>
        <begin position="334"/>
        <end position="353"/>
    </location>
</feature>
<dbReference type="GO" id="GO:0005886">
    <property type="term" value="C:plasma membrane"/>
    <property type="evidence" value="ECO:0007669"/>
    <property type="project" value="TreeGrafter"/>
</dbReference>
<dbReference type="EMBL" id="CAJVPK010000254">
    <property type="protein sequence ID" value="CAG8483846.1"/>
    <property type="molecule type" value="Genomic_DNA"/>
</dbReference>
<dbReference type="OrthoDB" id="619536at2759"/>
<dbReference type="SUPFAM" id="SSF52777">
    <property type="entry name" value="CoA-dependent acyltransferases"/>
    <property type="match status" value="1"/>
</dbReference>
<proteinExistence type="inferred from homology"/>
<evidence type="ECO:0000259" key="10">
    <source>
        <dbReference type="Pfam" id="PF06974"/>
    </source>
</evidence>
<feature type="transmembrane region" description="Helical" evidence="8">
    <location>
        <begin position="185"/>
        <end position="208"/>
    </location>
</feature>
<evidence type="ECO:0000256" key="4">
    <source>
        <dbReference type="ARBA" id="ARBA00023315"/>
    </source>
</evidence>
<sequence>MDSITGTSLGGSDDLCVRIDNEDCPFVISSIMVFKDNLDIELIRDQFRQLVIKFPRFRSVIYGGTFWSRYKWREINDFDVCDFIETRQLGIGNLEELKECAAKCISETMDLDQSLWRAYAIYGLEGGKCSALVIKVHHCIGDGQGCMHALLSLTSDGHDQLLERIKFFKDKNSFLSSESKIQTSFFTYLMGFLYNFLLFMVMIGYALFEPIGLIFMSICSRQNLKYVGNVKYTRKTLNWTEEIKTSDISIIRKTFGVSFNDVLVTIITRAIRIYFTEINDLLDEELMIFIPISSRVSTNLDCNNSAIVSLKEQTIEESIKHVQKRMNELKKQNFASYLIYLFYEYWPIPGIYFKKMLYSIQSNGHGVITNVPGPMRPLTFAGQKVTKFVVTPPQNFPGGLGIGVVSYAGKVTCSIYEDIMPQYPNISKRIAELISEEFEIYLKAAKKLD</sequence>
<dbReference type="InterPro" id="IPR045034">
    <property type="entry name" value="O-acyltransferase_WSD1-like"/>
</dbReference>
<comment type="catalytic activity">
    <reaction evidence="6">
        <text>a long chain fatty alcohol + a fatty acyl-CoA = a long-chain alcohol wax ester + CoA</text>
        <dbReference type="Rhea" id="RHEA:38443"/>
        <dbReference type="ChEBI" id="CHEBI:17135"/>
        <dbReference type="ChEBI" id="CHEBI:57287"/>
        <dbReference type="ChEBI" id="CHEBI:77636"/>
        <dbReference type="ChEBI" id="CHEBI:235323"/>
        <dbReference type="EC" id="2.3.1.75"/>
    </reaction>
</comment>
<evidence type="ECO:0000256" key="2">
    <source>
        <dbReference type="ARBA" id="ARBA00005189"/>
    </source>
</evidence>
<feature type="domain" description="O-acyltransferase WSD1-like N-terminal" evidence="9">
    <location>
        <begin position="10"/>
        <end position="158"/>
    </location>
</feature>
<dbReference type="InterPro" id="IPR009721">
    <property type="entry name" value="O-acyltransferase_WSD1_C"/>
</dbReference>
<keyword evidence="8" id="KW-1133">Transmembrane helix</keyword>
<comment type="catalytic activity">
    <reaction evidence="7">
        <text>an acyl-CoA + a 1,2-diacyl-sn-glycerol = a triacyl-sn-glycerol + CoA</text>
        <dbReference type="Rhea" id="RHEA:10868"/>
        <dbReference type="ChEBI" id="CHEBI:17815"/>
        <dbReference type="ChEBI" id="CHEBI:57287"/>
        <dbReference type="ChEBI" id="CHEBI:58342"/>
        <dbReference type="ChEBI" id="CHEBI:64615"/>
        <dbReference type="EC" id="2.3.1.20"/>
    </reaction>
</comment>
<keyword evidence="12" id="KW-1185">Reference proteome</keyword>
<evidence type="ECO:0000256" key="8">
    <source>
        <dbReference type="SAM" id="Phobius"/>
    </source>
</evidence>
<feature type="domain" description="O-acyltransferase WSD1 C-terminal" evidence="10">
    <location>
        <begin position="315"/>
        <end position="423"/>
    </location>
</feature>
<evidence type="ECO:0000313" key="11">
    <source>
        <dbReference type="EMBL" id="CAG8483846.1"/>
    </source>
</evidence>
<dbReference type="GO" id="GO:0004144">
    <property type="term" value="F:diacylglycerol O-acyltransferase activity"/>
    <property type="evidence" value="ECO:0007669"/>
    <property type="project" value="UniProtKB-EC"/>
</dbReference>
<keyword evidence="4" id="KW-0012">Acyltransferase</keyword>
<evidence type="ECO:0000256" key="1">
    <source>
        <dbReference type="ARBA" id="ARBA00004771"/>
    </source>
</evidence>
<evidence type="ECO:0000256" key="3">
    <source>
        <dbReference type="ARBA" id="ARBA00022679"/>
    </source>
</evidence>
<dbReference type="GO" id="GO:0047196">
    <property type="term" value="F:long-chain-alcohol O-fatty-acyltransferase activity"/>
    <property type="evidence" value="ECO:0007669"/>
    <property type="project" value="UniProtKB-EC"/>
</dbReference>
<comment type="similarity">
    <text evidence="5">In the N-terminal section; belongs to the long-chain O-acyltransferase family.</text>
</comment>
<keyword evidence="8" id="KW-0472">Membrane</keyword>
<evidence type="ECO:0000259" key="9">
    <source>
        <dbReference type="Pfam" id="PF03007"/>
    </source>
</evidence>
<name>A0A9N8WGK9_9GLOM</name>
<keyword evidence="8" id="KW-0812">Transmembrane</keyword>
<evidence type="ECO:0000256" key="5">
    <source>
        <dbReference type="ARBA" id="ARBA00024360"/>
    </source>
</evidence>
<dbReference type="AlphaFoldDB" id="A0A9N8WGK9"/>